<keyword evidence="1" id="KW-0812">Transmembrane</keyword>
<feature type="transmembrane region" description="Helical" evidence="1">
    <location>
        <begin position="49"/>
        <end position="67"/>
    </location>
</feature>
<reference evidence="2" key="1">
    <citation type="submission" date="2020-07" db="EMBL/GenBank/DDBJ databases">
        <title>Huge and variable diversity of episymbiotic CPR bacteria and DPANN archaea in groundwater ecosystems.</title>
        <authorList>
            <person name="He C.Y."/>
            <person name="Keren R."/>
            <person name="Whittaker M."/>
            <person name="Farag I.F."/>
            <person name="Doudna J."/>
            <person name="Cate J.H.D."/>
            <person name="Banfield J.F."/>
        </authorList>
    </citation>
    <scope>NUCLEOTIDE SEQUENCE</scope>
    <source>
        <strain evidence="2">NC_groundwater_193_Ag_S-0.1um_51_7</strain>
    </source>
</reference>
<dbReference type="PROSITE" id="PS00409">
    <property type="entry name" value="PROKAR_NTER_METHYL"/>
    <property type="match status" value="1"/>
</dbReference>
<dbReference type="EMBL" id="JACOZA010000084">
    <property type="protein sequence ID" value="MBI2097182.1"/>
    <property type="molecule type" value="Genomic_DNA"/>
</dbReference>
<evidence type="ECO:0000313" key="3">
    <source>
        <dbReference type="Proteomes" id="UP000724148"/>
    </source>
</evidence>
<dbReference type="InterPro" id="IPR045584">
    <property type="entry name" value="Pilin-like"/>
</dbReference>
<dbReference type="NCBIfam" id="TIGR02532">
    <property type="entry name" value="IV_pilin_GFxxxE"/>
    <property type="match status" value="1"/>
</dbReference>
<dbReference type="AlphaFoldDB" id="A0A931WPC2"/>
<dbReference type="Proteomes" id="UP000724148">
    <property type="component" value="Unassembled WGS sequence"/>
</dbReference>
<dbReference type="Gene3D" id="3.30.700.10">
    <property type="entry name" value="Glycoprotein, Type 4 Pilin"/>
    <property type="match status" value="1"/>
</dbReference>
<organism evidence="2 3">
    <name type="scientific">Candidatus Sungiibacteriota bacterium</name>
    <dbReference type="NCBI Taxonomy" id="2750080"/>
    <lineage>
        <taxon>Bacteria</taxon>
        <taxon>Candidatus Sungiibacteriota</taxon>
    </lineage>
</organism>
<evidence type="ECO:0000256" key="1">
    <source>
        <dbReference type="SAM" id="Phobius"/>
    </source>
</evidence>
<proteinExistence type="predicted"/>
<dbReference type="SUPFAM" id="SSF54523">
    <property type="entry name" value="Pili subunits"/>
    <property type="match status" value="1"/>
</dbReference>
<evidence type="ECO:0000313" key="2">
    <source>
        <dbReference type="EMBL" id="MBI2097182.1"/>
    </source>
</evidence>
<name>A0A931WPC2_9BACT</name>
<dbReference type="InterPro" id="IPR012902">
    <property type="entry name" value="N_methyl_site"/>
</dbReference>
<accession>A0A931WPC2</accession>
<comment type="caution">
    <text evidence="2">The sequence shown here is derived from an EMBL/GenBank/DDBJ whole genome shotgun (WGS) entry which is preliminary data.</text>
</comment>
<sequence length="321" mass="33863">MPAESQGQRALSALAPLLEGPVVLPRSGQTRLPGIMSRGQVTGFTLVEVLVTLAALAILGTIVLGAFSRFRTSAQLDGAVRQILSTLRLAQSKTLASETSYQYGVRIETDHIILFRGAVYTASSTNETTDFPSGVVASNVSLAGGGIDVIFDRLTGNTSESGSVTLTAGGGPQSTQVITVEPSGQARAAADALPPTLGRLIDTRHVNFALGWSIQGATTLRLQFLNPPNPDTIEDIVMEGYFDGGQTVFDWSGTVAVNGSNQRLRIHSISIDFSATTLSIDRDRRTNDKGVIILIDGKEIARYDSAGNVTVGPFGGIMTIQ</sequence>
<keyword evidence="1" id="KW-1133">Transmembrane helix</keyword>
<keyword evidence="1" id="KW-0472">Membrane</keyword>
<protein>
    <submittedName>
        <fullName evidence="2">Type II secretion system protein</fullName>
    </submittedName>
</protein>
<gene>
    <name evidence="2" type="ORF">HYT40_03505</name>
</gene>